<dbReference type="InterPro" id="IPR005325">
    <property type="entry name" value="DUF308_memb"/>
</dbReference>
<feature type="transmembrane region" description="Helical" evidence="1">
    <location>
        <begin position="18"/>
        <end position="38"/>
    </location>
</feature>
<evidence type="ECO:0000313" key="2">
    <source>
        <dbReference type="EMBL" id="PLW84538.1"/>
    </source>
</evidence>
<dbReference type="AlphaFoldDB" id="A0AAP8MB35"/>
<dbReference type="PANTHER" id="PTHR34989">
    <property type="entry name" value="PROTEIN HDED"/>
    <property type="match status" value="1"/>
</dbReference>
<name>A0AAP8MB35_9GAMM</name>
<dbReference type="Proteomes" id="UP000235162">
    <property type="component" value="Unassembled WGS sequence"/>
</dbReference>
<dbReference type="PANTHER" id="PTHR34989:SF1">
    <property type="entry name" value="PROTEIN HDED"/>
    <property type="match status" value="1"/>
</dbReference>
<proteinExistence type="predicted"/>
<keyword evidence="3" id="KW-1185">Reference proteome</keyword>
<evidence type="ECO:0000256" key="1">
    <source>
        <dbReference type="SAM" id="Phobius"/>
    </source>
</evidence>
<dbReference type="RefSeq" id="WP_084198635.1">
    <property type="nucleotide sequence ID" value="NZ_BMYL01000011.1"/>
</dbReference>
<dbReference type="GO" id="GO:0005886">
    <property type="term" value="C:plasma membrane"/>
    <property type="evidence" value="ECO:0007669"/>
    <property type="project" value="TreeGrafter"/>
</dbReference>
<protein>
    <recommendedName>
        <fullName evidence="4">HdeD family acid-resistance protein</fullName>
    </recommendedName>
</protein>
<feature type="transmembrane region" description="Helical" evidence="1">
    <location>
        <begin position="75"/>
        <end position="93"/>
    </location>
</feature>
<keyword evidence="1" id="KW-0472">Membrane</keyword>
<reference evidence="2 3" key="1">
    <citation type="submission" date="2018-01" db="EMBL/GenBank/DDBJ databases">
        <title>The draft genome sequence of Halioglobus japonicus S1-36.</title>
        <authorList>
            <person name="Du Z.-J."/>
            <person name="Shi M.-J."/>
        </authorList>
    </citation>
    <scope>NUCLEOTIDE SEQUENCE [LARGE SCALE GENOMIC DNA]</scope>
    <source>
        <strain evidence="2 3">S1-36</strain>
    </source>
</reference>
<keyword evidence="1" id="KW-0812">Transmembrane</keyword>
<feature type="transmembrane region" description="Helical" evidence="1">
    <location>
        <begin position="99"/>
        <end position="120"/>
    </location>
</feature>
<gene>
    <name evidence="2" type="ORF">C0029_18650</name>
</gene>
<evidence type="ECO:0008006" key="4">
    <source>
        <dbReference type="Google" id="ProtNLM"/>
    </source>
</evidence>
<feature type="transmembrane region" description="Helical" evidence="1">
    <location>
        <begin position="44"/>
        <end position="63"/>
    </location>
</feature>
<sequence>MHSAATGKSAFDAIGRQWAWTMGMGVTLMILGMLGLGMSVTATMSGIMLLGALLCMAGAAQFTELFQSEGWKIRVWNVVVAFLYVYIGVITMLNPALSSAGLILLIAAALIVIGGLRIAAAVQLRGARSWGWGVFGGGLTIMSGTVIATQWPVQGLNVIGTLIALEMMIAGWTGVIIALSARQATAPADALSTEAD</sequence>
<feature type="transmembrane region" description="Helical" evidence="1">
    <location>
        <begin position="159"/>
        <end position="179"/>
    </location>
</feature>
<dbReference type="KEGG" id="hja:BST95_06760"/>
<evidence type="ECO:0000313" key="3">
    <source>
        <dbReference type="Proteomes" id="UP000235162"/>
    </source>
</evidence>
<feature type="transmembrane region" description="Helical" evidence="1">
    <location>
        <begin position="132"/>
        <end position="153"/>
    </location>
</feature>
<accession>A0AAP8MB35</accession>
<dbReference type="EMBL" id="PKUR01000008">
    <property type="protein sequence ID" value="PLW84538.1"/>
    <property type="molecule type" value="Genomic_DNA"/>
</dbReference>
<keyword evidence="1" id="KW-1133">Transmembrane helix</keyword>
<organism evidence="2 3">
    <name type="scientific">Halioglobus japonicus</name>
    <dbReference type="NCBI Taxonomy" id="930805"/>
    <lineage>
        <taxon>Bacteria</taxon>
        <taxon>Pseudomonadati</taxon>
        <taxon>Pseudomonadota</taxon>
        <taxon>Gammaproteobacteria</taxon>
        <taxon>Cellvibrionales</taxon>
        <taxon>Halieaceae</taxon>
        <taxon>Halioglobus</taxon>
    </lineage>
</organism>
<dbReference type="InterPro" id="IPR052712">
    <property type="entry name" value="Acid_resist_chaperone_HdeD"/>
</dbReference>
<dbReference type="Pfam" id="PF03729">
    <property type="entry name" value="DUF308"/>
    <property type="match status" value="1"/>
</dbReference>
<comment type="caution">
    <text evidence="2">The sequence shown here is derived from an EMBL/GenBank/DDBJ whole genome shotgun (WGS) entry which is preliminary data.</text>
</comment>